<dbReference type="Proteomes" id="UP000657385">
    <property type="component" value="Unassembled WGS sequence"/>
</dbReference>
<accession>A0A931FD91</accession>
<sequence>MNAAVPGPVPARSASERARRRTVGLHRVSGVTRWTAIGSTAAALLLGLGYAHDLPNLSALGKLVPSHDGGGSTGVGGVGSTGGGSVQAPSQGNGGPAQTNTGAS</sequence>
<evidence type="ECO:0000313" key="3">
    <source>
        <dbReference type="Proteomes" id="UP000657385"/>
    </source>
</evidence>
<gene>
    <name evidence="2" type="ORF">I2501_14935</name>
</gene>
<proteinExistence type="predicted"/>
<name>A0A931FD91_9ACTN</name>
<keyword evidence="3" id="KW-1185">Reference proteome</keyword>
<feature type="region of interest" description="Disordered" evidence="1">
    <location>
        <begin position="60"/>
        <end position="104"/>
    </location>
</feature>
<organism evidence="2 3">
    <name type="scientific">Streptacidiphilus fuscans</name>
    <dbReference type="NCBI Taxonomy" id="2789292"/>
    <lineage>
        <taxon>Bacteria</taxon>
        <taxon>Bacillati</taxon>
        <taxon>Actinomycetota</taxon>
        <taxon>Actinomycetes</taxon>
        <taxon>Kitasatosporales</taxon>
        <taxon>Streptomycetaceae</taxon>
        <taxon>Streptacidiphilus</taxon>
    </lineage>
</organism>
<feature type="region of interest" description="Disordered" evidence="1">
    <location>
        <begin position="1"/>
        <end position="22"/>
    </location>
</feature>
<evidence type="ECO:0000256" key="1">
    <source>
        <dbReference type="SAM" id="MobiDB-lite"/>
    </source>
</evidence>
<dbReference type="AlphaFoldDB" id="A0A931FD91"/>
<protein>
    <submittedName>
        <fullName evidence="2">Uncharacterized protein</fullName>
    </submittedName>
</protein>
<reference evidence="2" key="1">
    <citation type="submission" date="2020-11" db="EMBL/GenBank/DDBJ databases">
        <title>Isolation and identification of active actinomycetes.</title>
        <authorList>
            <person name="Yu B."/>
        </authorList>
    </citation>
    <scope>NUCLEOTIDE SEQUENCE</scope>
    <source>
        <strain evidence="2">NEAU-YB345</strain>
    </source>
</reference>
<dbReference type="RefSeq" id="WP_196194466.1">
    <property type="nucleotide sequence ID" value="NZ_JADPRT010000005.1"/>
</dbReference>
<comment type="caution">
    <text evidence="2">The sequence shown here is derived from an EMBL/GenBank/DDBJ whole genome shotgun (WGS) entry which is preliminary data.</text>
</comment>
<evidence type="ECO:0000313" key="2">
    <source>
        <dbReference type="EMBL" id="MBF9069318.1"/>
    </source>
</evidence>
<dbReference type="EMBL" id="JADPRT010000005">
    <property type="protein sequence ID" value="MBF9069318.1"/>
    <property type="molecule type" value="Genomic_DNA"/>
</dbReference>
<feature type="compositionally biased region" description="Polar residues" evidence="1">
    <location>
        <begin position="87"/>
        <end position="104"/>
    </location>
</feature>
<feature type="compositionally biased region" description="Gly residues" evidence="1">
    <location>
        <begin position="68"/>
        <end position="85"/>
    </location>
</feature>